<dbReference type="RefSeq" id="WP_149433535.1">
    <property type="nucleotide sequence ID" value="NZ_VTPX01000001.1"/>
</dbReference>
<accession>A0A640WIF5</accession>
<feature type="region of interest" description="Disordered" evidence="4">
    <location>
        <begin position="1"/>
        <end position="30"/>
    </location>
</feature>
<keyword evidence="2" id="KW-0547">Nucleotide-binding</keyword>
<evidence type="ECO:0000256" key="2">
    <source>
        <dbReference type="ARBA" id="ARBA00022741"/>
    </source>
</evidence>
<name>A0A640WIF5_9GAMM</name>
<dbReference type="Pfam" id="PF00005">
    <property type="entry name" value="ABC_tran"/>
    <property type="match status" value="1"/>
</dbReference>
<dbReference type="Gene3D" id="3.40.50.300">
    <property type="entry name" value="P-loop containing nucleotide triphosphate hydrolases"/>
    <property type="match status" value="1"/>
</dbReference>
<dbReference type="EMBL" id="VTPX01000001">
    <property type="protein sequence ID" value="KAA0020409.1"/>
    <property type="molecule type" value="Genomic_DNA"/>
</dbReference>
<evidence type="ECO:0000313" key="7">
    <source>
        <dbReference type="Proteomes" id="UP000466024"/>
    </source>
</evidence>
<organism evidence="6 7">
    <name type="scientific">Salinicola corii</name>
    <dbReference type="NCBI Taxonomy" id="2606937"/>
    <lineage>
        <taxon>Bacteria</taxon>
        <taxon>Pseudomonadati</taxon>
        <taxon>Pseudomonadota</taxon>
        <taxon>Gammaproteobacteria</taxon>
        <taxon>Oceanospirillales</taxon>
        <taxon>Halomonadaceae</taxon>
        <taxon>Salinicola</taxon>
    </lineage>
</organism>
<dbReference type="PROSITE" id="PS00211">
    <property type="entry name" value="ABC_TRANSPORTER_1"/>
    <property type="match status" value="1"/>
</dbReference>
<evidence type="ECO:0000313" key="6">
    <source>
        <dbReference type="EMBL" id="KAA0020409.1"/>
    </source>
</evidence>
<sequence length="368" mass="40991">MTTTHAPQNLVTSISDTPVPSPTTSDNAPNYLRLRGLSKSFGDTPVFQNIDADIVQGEFVTLLGPSGCGKSTLLRAIAGLTDIDAGEIEVDGEIITRLPPQKRDIGMVFQHYALFPNMSVRDNVAFGLRMRRVAPRSRRERVEETLALVELGDHAHKYPHQLSGGQRQRVALARSLVTRPRILLMDEPLSALDAKIRQHLRDQIREIQQQLALTTLFVTHDQEEALMLSDRIFLMGQGRILQQSDAESLYTRPASAEVAEFVGAYNRLDARAARRLLGQHVDGRKLALRPEALYLMEENGQGYLPPNPGPACTGLIVKRQLLGNVIRYRVDCDGMTLNVDTLNRGRRFLRPEGSQVVVYADVDEARVL</sequence>
<dbReference type="FunFam" id="3.40.50.300:FF:000425">
    <property type="entry name" value="Probable ABC transporter, ATP-binding subunit"/>
    <property type="match status" value="1"/>
</dbReference>
<dbReference type="PANTHER" id="PTHR42781:SF4">
    <property type="entry name" value="SPERMIDINE_PUTRESCINE IMPORT ATP-BINDING PROTEIN POTA"/>
    <property type="match status" value="1"/>
</dbReference>
<dbReference type="Pfam" id="PF08402">
    <property type="entry name" value="TOBE_2"/>
    <property type="match status" value="1"/>
</dbReference>
<dbReference type="InterPro" id="IPR013611">
    <property type="entry name" value="Transp-assoc_OB_typ2"/>
</dbReference>
<dbReference type="GO" id="GO:0015697">
    <property type="term" value="P:quaternary ammonium group transport"/>
    <property type="evidence" value="ECO:0007669"/>
    <property type="project" value="UniProtKB-ARBA"/>
</dbReference>
<dbReference type="SUPFAM" id="SSF50331">
    <property type="entry name" value="MOP-like"/>
    <property type="match status" value="1"/>
</dbReference>
<dbReference type="InterPro" id="IPR003593">
    <property type="entry name" value="AAA+_ATPase"/>
</dbReference>
<dbReference type="AlphaFoldDB" id="A0A640WIF5"/>
<evidence type="ECO:0000256" key="1">
    <source>
        <dbReference type="ARBA" id="ARBA00022448"/>
    </source>
</evidence>
<dbReference type="PANTHER" id="PTHR42781">
    <property type="entry name" value="SPERMIDINE/PUTRESCINE IMPORT ATP-BINDING PROTEIN POTA"/>
    <property type="match status" value="1"/>
</dbReference>
<gene>
    <name evidence="6" type="ORF">F0A16_00980</name>
</gene>
<dbReference type="InterPro" id="IPR003439">
    <property type="entry name" value="ABC_transporter-like_ATP-bd"/>
</dbReference>
<dbReference type="InterPro" id="IPR008995">
    <property type="entry name" value="Mo/tungstate-bd_C_term_dom"/>
</dbReference>
<evidence type="ECO:0000259" key="5">
    <source>
        <dbReference type="PROSITE" id="PS50893"/>
    </source>
</evidence>
<keyword evidence="1" id="KW-0813">Transport</keyword>
<dbReference type="InterPro" id="IPR017871">
    <property type="entry name" value="ABC_transporter-like_CS"/>
</dbReference>
<dbReference type="Proteomes" id="UP000466024">
    <property type="component" value="Unassembled WGS sequence"/>
</dbReference>
<dbReference type="PROSITE" id="PS50893">
    <property type="entry name" value="ABC_TRANSPORTER_2"/>
    <property type="match status" value="1"/>
</dbReference>
<dbReference type="InterPro" id="IPR027417">
    <property type="entry name" value="P-loop_NTPase"/>
</dbReference>
<reference evidence="6 7" key="1">
    <citation type="submission" date="2019-08" db="EMBL/GenBank/DDBJ databases">
        <title>Bioinformatics analysis of the strain L3 and L5.</title>
        <authorList>
            <person name="Li X."/>
        </authorList>
    </citation>
    <scope>NUCLEOTIDE SEQUENCE [LARGE SCALE GENOMIC DNA]</scope>
    <source>
        <strain evidence="6 7">L3</strain>
    </source>
</reference>
<proteinExistence type="predicted"/>
<evidence type="ECO:0000256" key="3">
    <source>
        <dbReference type="ARBA" id="ARBA00022840"/>
    </source>
</evidence>
<keyword evidence="3 6" id="KW-0067">ATP-binding</keyword>
<comment type="caution">
    <text evidence="6">The sequence shown here is derived from an EMBL/GenBank/DDBJ whole genome shotgun (WGS) entry which is preliminary data.</text>
</comment>
<feature type="compositionally biased region" description="Polar residues" evidence="4">
    <location>
        <begin position="1"/>
        <end position="28"/>
    </location>
</feature>
<keyword evidence="7" id="KW-1185">Reference proteome</keyword>
<dbReference type="GO" id="GO:0043190">
    <property type="term" value="C:ATP-binding cassette (ABC) transporter complex"/>
    <property type="evidence" value="ECO:0007669"/>
    <property type="project" value="InterPro"/>
</dbReference>
<dbReference type="SUPFAM" id="SSF52540">
    <property type="entry name" value="P-loop containing nucleoside triphosphate hydrolases"/>
    <property type="match status" value="1"/>
</dbReference>
<dbReference type="SMART" id="SM00382">
    <property type="entry name" value="AAA"/>
    <property type="match status" value="1"/>
</dbReference>
<dbReference type="GO" id="GO:0016887">
    <property type="term" value="F:ATP hydrolysis activity"/>
    <property type="evidence" value="ECO:0007669"/>
    <property type="project" value="InterPro"/>
</dbReference>
<dbReference type="InterPro" id="IPR050093">
    <property type="entry name" value="ABC_SmlMolc_Importer"/>
</dbReference>
<protein>
    <submittedName>
        <fullName evidence="6">ABC transporter ATP-binding protein</fullName>
    </submittedName>
</protein>
<dbReference type="GO" id="GO:0022857">
    <property type="term" value="F:transmembrane transporter activity"/>
    <property type="evidence" value="ECO:0007669"/>
    <property type="project" value="InterPro"/>
</dbReference>
<feature type="domain" description="ABC transporter" evidence="5">
    <location>
        <begin position="32"/>
        <end position="262"/>
    </location>
</feature>
<evidence type="ECO:0000256" key="4">
    <source>
        <dbReference type="SAM" id="MobiDB-lite"/>
    </source>
</evidence>
<dbReference type="GO" id="GO:0005524">
    <property type="term" value="F:ATP binding"/>
    <property type="evidence" value="ECO:0007669"/>
    <property type="project" value="UniProtKB-KW"/>
</dbReference>